<name>A0ABN7WEW3_GIGMA</name>
<protein>
    <submittedName>
        <fullName evidence="1">34558_t:CDS:1</fullName>
    </submittedName>
</protein>
<reference evidence="1 2" key="1">
    <citation type="submission" date="2021-06" db="EMBL/GenBank/DDBJ databases">
        <authorList>
            <person name="Kallberg Y."/>
            <person name="Tangrot J."/>
            <person name="Rosling A."/>
        </authorList>
    </citation>
    <scope>NUCLEOTIDE SEQUENCE [LARGE SCALE GENOMIC DNA]</scope>
    <source>
        <strain evidence="1 2">120-4 pot B 10/14</strain>
    </source>
</reference>
<keyword evidence="2" id="KW-1185">Reference proteome</keyword>
<organism evidence="1 2">
    <name type="scientific">Gigaspora margarita</name>
    <dbReference type="NCBI Taxonomy" id="4874"/>
    <lineage>
        <taxon>Eukaryota</taxon>
        <taxon>Fungi</taxon>
        <taxon>Fungi incertae sedis</taxon>
        <taxon>Mucoromycota</taxon>
        <taxon>Glomeromycotina</taxon>
        <taxon>Glomeromycetes</taxon>
        <taxon>Diversisporales</taxon>
        <taxon>Gigasporaceae</taxon>
        <taxon>Gigaspora</taxon>
    </lineage>
</organism>
<feature type="non-terminal residue" evidence="1">
    <location>
        <position position="1"/>
    </location>
</feature>
<accession>A0ABN7WEW3</accession>
<comment type="caution">
    <text evidence="1">The sequence shown here is derived from an EMBL/GenBank/DDBJ whole genome shotgun (WGS) entry which is preliminary data.</text>
</comment>
<gene>
    <name evidence="1" type="ORF">GMARGA_LOCUS30040</name>
</gene>
<dbReference type="EMBL" id="CAJVQB010041552">
    <property type="protein sequence ID" value="CAG8829638.1"/>
    <property type="molecule type" value="Genomic_DNA"/>
</dbReference>
<proteinExistence type="predicted"/>
<evidence type="ECO:0000313" key="1">
    <source>
        <dbReference type="EMBL" id="CAG8829638.1"/>
    </source>
</evidence>
<dbReference type="Proteomes" id="UP000789901">
    <property type="component" value="Unassembled WGS sequence"/>
</dbReference>
<evidence type="ECO:0000313" key="2">
    <source>
        <dbReference type="Proteomes" id="UP000789901"/>
    </source>
</evidence>
<sequence>VSLLWNCQLQNQNNEISLELLFAADEPGIQRLTDSVQEFVIKNFHKFIQSNFIKMLDLVICNNAFINVLEKVSLET</sequence>